<dbReference type="OrthoDB" id="596266at2"/>
<dbReference type="Pfam" id="PF19044">
    <property type="entry name" value="P-loop_TraG"/>
    <property type="match status" value="1"/>
</dbReference>
<dbReference type="Proteomes" id="UP000183947">
    <property type="component" value="Unassembled WGS sequence"/>
</dbReference>
<protein>
    <recommendedName>
        <fullName evidence="1">TraG P-loop domain-containing protein</fullName>
    </recommendedName>
</protein>
<proteinExistence type="predicted"/>
<gene>
    <name evidence="2" type="ORF">SAMN02746009_03617</name>
</gene>
<evidence type="ECO:0000313" key="2">
    <source>
        <dbReference type="EMBL" id="SHL91395.1"/>
    </source>
</evidence>
<sequence length="871" mass="98347">MAKKPKTAAFDAVMPVHSFEGDKVVFKDGRVAVGFAIEPAEMESWTVDDYEAFQTALVGVLRPLPVGTIVQKTDIYYDRPYREDKTQQTYFEGKMNKHFFERLVLFQKSYLFLSFAPVAVKAPRTNAVNALVARAGEALMKNPFAQLVQTLELAEASAVEFVQGIKNLGGVTFERLGGREMHQLYLQYFNLSFDGQPTRQEREIGNDMGALSVGEHRVNILSMVGQGSEAHPVVKNSYGVTAPMLYPLTHVLQCPHILTQALLVQDTRAELSSLDTDRKLNASLSFLSTQDNALRAAEVEEFTAEVRAENKQIVGLHLSLLLWDTNDNSRRENVERATAAFRYMFGTESVVESYLALPVFFGLLPGNAYQVPDRWLTCSSDRGACYTHWTATYKTDPVGEYLTDRFRNLVQVNLFNTALDNQNAIVIGPSGSGKSYTFGNLIVQRFEKGARQIIMDVGGTYRNVLQSLNGEDFDNTYFEYDPQRPIEFNPFVVPRDAAGKWLYNDEKTNFHLALLAALWKGGKDTGLDKSERTILSRFLIEYYACLNESPRLNQKDEEFPGMESFYRFVEQFDHEMQKPVAVPGDGVEPDPLDGARRQYQKNLKYIDMHQFFLVLGQYITGGRYERVLNAKRDVDLSEYRLICFDLAKVQADPDLYPVVAMLITELSLDLFRKFPDDIKYIALDEAWTMLSGVLSEFIESMYRTIRKTNGSVTIITQGITEITSSKIGPAIINNSATKIILRHVNPDSLAQLQAPLGLTGHEMDLIKSVRSTEALREIFIKQGAKGKIFGVEASPQLDAILTSKPVERNYLNKLVKFYQQTNLKPVLDRNGRPKLDAEGNPQYEPVKVQRLDYAVDQFVEDKQARKGVLAQ</sequence>
<dbReference type="InterPro" id="IPR043964">
    <property type="entry name" value="P-loop_TraG"/>
</dbReference>
<reference evidence="3" key="1">
    <citation type="submission" date="2016-11" db="EMBL/GenBank/DDBJ databases">
        <authorList>
            <person name="Varghese N."/>
            <person name="Submissions S."/>
        </authorList>
    </citation>
    <scope>NUCLEOTIDE SEQUENCE [LARGE SCALE GENOMIC DNA]</scope>
    <source>
        <strain evidence="3">DSM 18569</strain>
    </source>
</reference>
<dbReference type="SUPFAM" id="SSF52540">
    <property type="entry name" value="P-loop containing nucleoside triphosphate hydrolases"/>
    <property type="match status" value="1"/>
</dbReference>
<evidence type="ECO:0000313" key="3">
    <source>
        <dbReference type="Proteomes" id="UP000183947"/>
    </source>
</evidence>
<dbReference type="Gene3D" id="3.40.50.300">
    <property type="entry name" value="P-loop containing nucleotide triphosphate hydrolases"/>
    <property type="match status" value="1"/>
</dbReference>
<dbReference type="AlphaFoldDB" id="A0A1M7EHW3"/>
<dbReference type="RefSeq" id="WP_073288142.1">
    <property type="nucleotide sequence ID" value="NZ_FRAS01000025.1"/>
</dbReference>
<dbReference type="Gene3D" id="1.10.8.730">
    <property type="match status" value="1"/>
</dbReference>
<organism evidence="2 3">
    <name type="scientific">Hymenobacter psychrotolerans DSM 18569</name>
    <dbReference type="NCBI Taxonomy" id="1121959"/>
    <lineage>
        <taxon>Bacteria</taxon>
        <taxon>Pseudomonadati</taxon>
        <taxon>Bacteroidota</taxon>
        <taxon>Cytophagia</taxon>
        <taxon>Cytophagales</taxon>
        <taxon>Hymenobacteraceae</taxon>
        <taxon>Hymenobacter</taxon>
    </lineage>
</organism>
<name>A0A1M7EHW3_9BACT</name>
<dbReference type="InterPro" id="IPR027417">
    <property type="entry name" value="P-loop_NTPase"/>
</dbReference>
<keyword evidence="3" id="KW-1185">Reference proteome</keyword>
<evidence type="ECO:0000259" key="1">
    <source>
        <dbReference type="Pfam" id="PF19044"/>
    </source>
</evidence>
<dbReference type="STRING" id="1121959.SAMN02746009_03617"/>
<dbReference type="InterPro" id="IPR053155">
    <property type="entry name" value="F-pilin_assembly_TraC"/>
</dbReference>
<dbReference type="PANTHER" id="PTHR38467">
    <property type="match status" value="1"/>
</dbReference>
<dbReference type="PANTHER" id="PTHR38467:SF1">
    <property type="entry name" value="CONJUGATIVE TRANSFER: ASSEMBLY"/>
    <property type="match status" value="1"/>
</dbReference>
<dbReference type="EMBL" id="FRAS01000025">
    <property type="protein sequence ID" value="SHL91395.1"/>
    <property type="molecule type" value="Genomic_DNA"/>
</dbReference>
<feature type="domain" description="TraG P-loop" evidence="1">
    <location>
        <begin position="416"/>
        <end position="820"/>
    </location>
</feature>
<dbReference type="CDD" id="cd01127">
    <property type="entry name" value="TrwB_TraG_TraD_VirD4"/>
    <property type="match status" value="1"/>
</dbReference>
<accession>A0A1M7EHW3</accession>